<dbReference type="InterPro" id="IPR000524">
    <property type="entry name" value="Tscrpt_reg_HTH_GntR"/>
</dbReference>
<dbReference type="InterPro" id="IPR036390">
    <property type="entry name" value="WH_DNA-bd_sf"/>
</dbReference>
<keyword evidence="5" id="KW-0804">Transcription</keyword>
<dbReference type="Proteomes" id="UP001320609">
    <property type="component" value="Unassembled WGS sequence"/>
</dbReference>
<dbReference type="SUPFAM" id="SSF53383">
    <property type="entry name" value="PLP-dependent transferases"/>
    <property type="match status" value="1"/>
</dbReference>
<feature type="domain" description="HTH gntR-type" evidence="6">
    <location>
        <begin position="11"/>
        <end position="79"/>
    </location>
</feature>
<comment type="similarity">
    <text evidence="1">In the C-terminal section; belongs to the class-I pyridoxal-phosphate-dependent aminotransferase family.</text>
</comment>
<sequence length="471" mass="52090">MKLEVNRHANTSIAQQLEAGIRAWIKAHGAGGGRRLPSIRRLAATHHISRNAVIEAYERLVAAGLVRSRPGSGFYVADNAASFTSQPAVNNALQEVTNGLWGLFNANEHALKLGCGWLPSDWREGDDLTHAIRSVARKSRPGIFEYSTPHGSQLLRGLIQERLRPLAITADAQQIVMTGGGSHSLDLLVRMLLEPGDVVFVESPGYYNLFGLLHLQRIRVVGVPRLADGPDIERLEAMLVQHRPKLFYINSVFHNPTGSTLTPAVAHRVLQLAEQYDFQIIEDDIYADFQHTPTTRLAALDGLRRVFYLGSFSKSLSSSLRVGFIASPPPQVQPLVDIKMLTSISASRFAEQVVTTLLQNGSYRKLTERLRTKLSSQMAIALTMLKGAGWEIYTEPAGGMFVWAKPPAATSPQQLSELANRWDVMLSPGHLFFADHQATPWLRLNVAYMQDPRAKAFIDAASLKRPEGRIN</sequence>
<dbReference type="Pfam" id="PF00155">
    <property type="entry name" value="Aminotran_1_2"/>
    <property type="match status" value="1"/>
</dbReference>
<organism evidence="7 8">
    <name type="scientific">Vreelandella neptunia</name>
    <dbReference type="NCBI Taxonomy" id="115551"/>
    <lineage>
        <taxon>Bacteria</taxon>
        <taxon>Pseudomonadati</taxon>
        <taxon>Pseudomonadota</taxon>
        <taxon>Gammaproteobacteria</taxon>
        <taxon>Oceanospirillales</taxon>
        <taxon>Halomonadaceae</taxon>
        <taxon>Vreelandella</taxon>
    </lineage>
</organism>
<proteinExistence type="inferred from homology"/>
<keyword evidence="7" id="KW-0808">Transferase</keyword>
<keyword evidence="3" id="KW-0805">Transcription regulation</keyword>
<reference evidence="7 8" key="1">
    <citation type="submission" date="2022-03" db="EMBL/GenBank/DDBJ databases">
        <title>Genomic signatures underlying metal tolerance in selected Arctic bacterial isolates.</title>
        <authorList>
            <person name="Thomas F.A."/>
            <person name="Venkatachalam S."/>
            <person name="Krishnan K.P."/>
        </authorList>
    </citation>
    <scope>NUCLEOTIDE SEQUENCE [LARGE SCALE GENOMIC DNA]</scope>
    <source>
        <strain evidence="7 8">HM116</strain>
    </source>
</reference>
<dbReference type="SUPFAM" id="SSF46785">
    <property type="entry name" value="Winged helix' DNA-binding domain"/>
    <property type="match status" value="1"/>
</dbReference>
<evidence type="ECO:0000256" key="2">
    <source>
        <dbReference type="ARBA" id="ARBA00022898"/>
    </source>
</evidence>
<evidence type="ECO:0000256" key="1">
    <source>
        <dbReference type="ARBA" id="ARBA00005384"/>
    </source>
</evidence>
<dbReference type="Gene3D" id="1.10.10.10">
    <property type="entry name" value="Winged helix-like DNA-binding domain superfamily/Winged helix DNA-binding domain"/>
    <property type="match status" value="1"/>
</dbReference>
<evidence type="ECO:0000259" key="6">
    <source>
        <dbReference type="PROSITE" id="PS50949"/>
    </source>
</evidence>
<evidence type="ECO:0000256" key="4">
    <source>
        <dbReference type="ARBA" id="ARBA00023125"/>
    </source>
</evidence>
<keyword evidence="4" id="KW-0238">DNA-binding</keyword>
<dbReference type="RefSeq" id="WP_240718127.1">
    <property type="nucleotide sequence ID" value="NZ_JAKVTW010000006.1"/>
</dbReference>
<evidence type="ECO:0000256" key="3">
    <source>
        <dbReference type="ARBA" id="ARBA00023015"/>
    </source>
</evidence>
<dbReference type="PROSITE" id="PS50949">
    <property type="entry name" value="HTH_GNTR"/>
    <property type="match status" value="1"/>
</dbReference>
<dbReference type="GO" id="GO:0008483">
    <property type="term" value="F:transaminase activity"/>
    <property type="evidence" value="ECO:0007669"/>
    <property type="project" value="UniProtKB-KW"/>
</dbReference>
<keyword evidence="2" id="KW-0663">Pyridoxal phosphate</keyword>
<dbReference type="EMBL" id="JAKVTW010000006">
    <property type="protein sequence ID" value="MCH4811758.1"/>
    <property type="molecule type" value="Genomic_DNA"/>
</dbReference>
<keyword evidence="7" id="KW-0032">Aminotransferase</keyword>
<dbReference type="CDD" id="cd07377">
    <property type="entry name" value="WHTH_GntR"/>
    <property type="match status" value="1"/>
</dbReference>
<dbReference type="SMART" id="SM00345">
    <property type="entry name" value="HTH_GNTR"/>
    <property type="match status" value="1"/>
</dbReference>
<evidence type="ECO:0000313" key="8">
    <source>
        <dbReference type="Proteomes" id="UP001320609"/>
    </source>
</evidence>
<dbReference type="Pfam" id="PF00392">
    <property type="entry name" value="GntR"/>
    <property type="match status" value="1"/>
</dbReference>
<keyword evidence="8" id="KW-1185">Reference proteome</keyword>
<dbReference type="InterPro" id="IPR015421">
    <property type="entry name" value="PyrdxlP-dep_Trfase_major"/>
</dbReference>
<dbReference type="Gene3D" id="3.90.1150.10">
    <property type="entry name" value="Aspartate Aminotransferase, domain 1"/>
    <property type="match status" value="1"/>
</dbReference>
<evidence type="ECO:0000256" key="5">
    <source>
        <dbReference type="ARBA" id="ARBA00023163"/>
    </source>
</evidence>
<accession>A0ABS9S714</accession>
<dbReference type="Gene3D" id="3.40.640.10">
    <property type="entry name" value="Type I PLP-dependent aspartate aminotransferase-like (Major domain)"/>
    <property type="match status" value="1"/>
</dbReference>
<dbReference type="InterPro" id="IPR051446">
    <property type="entry name" value="HTH_trans_reg/aminotransferase"/>
</dbReference>
<dbReference type="InterPro" id="IPR004839">
    <property type="entry name" value="Aminotransferase_I/II_large"/>
</dbReference>
<gene>
    <name evidence="7" type="ORF">MLE19_10465</name>
</gene>
<protein>
    <submittedName>
        <fullName evidence="7">PLP-dependent aminotransferase family protein</fullName>
    </submittedName>
</protein>
<dbReference type="CDD" id="cd00609">
    <property type="entry name" value="AAT_like"/>
    <property type="match status" value="1"/>
</dbReference>
<comment type="caution">
    <text evidence="7">The sequence shown here is derived from an EMBL/GenBank/DDBJ whole genome shotgun (WGS) entry which is preliminary data.</text>
</comment>
<dbReference type="InterPro" id="IPR015422">
    <property type="entry name" value="PyrdxlP-dep_Trfase_small"/>
</dbReference>
<evidence type="ECO:0000313" key="7">
    <source>
        <dbReference type="EMBL" id="MCH4811758.1"/>
    </source>
</evidence>
<dbReference type="PANTHER" id="PTHR46577">
    <property type="entry name" value="HTH-TYPE TRANSCRIPTIONAL REGULATORY PROTEIN GABR"/>
    <property type="match status" value="1"/>
</dbReference>
<dbReference type="InterPro" id="IPR036388">
    <property type="entry name" value="WH-like_DNA-bd_sf"/>
</dbReference>
<name>A0ABS9S714_9GAMM</name>
<dbReference type="InterPro" id="IPR015424">
    <property type="entry name" value="PyrdxlP-dep_Trfase"/>
</dbReference>
<dbReference type="PANTHER" id="PTHR46577:SF2">
    <property type="entry name" value="TRANSCRIPTIONAL REGULATORY PROTEIN"/>
    <property type="match status" value="1"/>
</dbReference>